<evidence type="ECO:0000313" key="5">
    <source>
        <dbReference type="Proteomes" id="UP001232245"/>
    </source>
</evidence>
<evidence type="ECO:0000259" key="3">
    <source>
        <dbReference type="PROSITE" id="PS51462"/>
    </source>
</evidence>
<dbReference type="InterPro" id="IPR000086">
    <property type="entry name" value="NUDIX_hydrolase_dom"/>
</dbReference>
<name>A0ABT9Z0Z1_9BACI</name>
<dbReference type="PANTHER" id="PTHR43046">
    <property type="entry name" value="GDP-MANNOSE MANNOSYL HYDROLASE"/>
    <property type="match status" value="1"/>
</dbReference>
<reference evidence="4 5" key="1">
    <citation type="submission" date="2023-07" db="EMBL/GenBank/DDBJ databases">
        <title>Genomic Encyclopedia of Type Strains, Phase IV (KMG-IV): sequencing the most valuable type-strain genomes for metagenomic binning, comparative biology and taxonomic classification.</title>
        <authorList>
            <person name="Goeker M."/>
        </authorList>
    </citation>
    <scope>NUCLEOTIDE SEQUENCE [LARGE SCALE GENOMIC DNA]</scope>
    <source>
        <strain evidence="4 5">DSM 17723</strain>
    </source>
</reference>
<dbReference type="RefSeq" id="WP_095300726.1">
    <property type="nucleotide sequence ID" value="NZ_CADEPK010000321.1"/>
</dbReference>
<feature type="domain" description="Nudix hydrolase" evidence="3">
    <location>
        <begin position="4"/>
        <end position="141"/>
    </location>
</feature>
<evidence type="ECO:0000313" key="4">
    <source>
        <dbReference type="EMBL" id="MDQ0225909.1"/>
    </source>
</evidence>
<dbReference type="SUPFAM" id="SSF55811">
    <property type="entry name" value="Nudix"/>
    <property type="match status" value="1"/>
</dbReference>
<proteinExistence type="predicted"/>
<dbReference type="InterPro" id="IPR015797">
    <property type="entry name" value="NUDIX_hydrolase-like_dom_sf"/>
</dbReference>
<evidence type="ECO:0000256" key="2">
    <source>
        <dbReference type="ARBA" id="ARBA00022801"/>
    </source>
</evidence>
<comment type="caution">
    <text evidence="4">The sequence shown here is derived from an EMBL/GenBank/DDBJ whole genome shotgun (WGS) entry which is preliminary data.</text>
</comment>
<dbReference type="Pfam" id="PF00293">
    <property type="entry name" value="NUDIX"/>
    <property type="match status" value="1"/>
</dbReference>
<dbReference type="EMBL" id="JAUSTZ010000003">
    <property type="protein sequence ID" value="MDQ0225909.1"/>
    <property type="molecule type" value="Genomic_DNA"/>
</dbReference>
<comment type="cofactor">
    <cofactor evidence="1">
        <name>Mg(2+)</name>
        <dbReference type="ChEBI" id="CHEBI:18420"/>
    </cofactor>
</comment>
<gene>
    <name evidence="4" type="ORF">J2S02_002253</name>
</gene>
<dbReference type="Proteomes" id="UP001232245">
    <property type="component" value="Unassembled WGS sequence"/>
</dbReference>
<organism evidence="4 5">
    <name type="scientific">Metabacillus niabensis</name>
    <dbReference type="NCBI Taxonomy" id="324854"/>
    <lineage>
        <taxon>Bacteria</taxon>
        <taxon>Bacillati</taxon>
        <taxon>Bacillota</taxon>
        <taxon>Bacilli</taxon>
        <taxon>Bacillales</taxon>
        <taxon>Bacillaceae</taxon>
        <taxon>Metabacillus</taxon>
    </lineage>
</organism>
<keyword evidence="2" id="KW-0378">Hydrolase</keyword>
<evidence type="ECO:0000256" key="1">
    <source>
        <dbReference type="ARBA" id="ARBA00001946"/>
    </source>
</evidence>
<accession>A0ABT9Z0Z1</accession>
<protein>
    <submittedName>
        <fullName evidence="4">8-oxo-dGTP pyrophosphatase MutT (NUDIX family)</fullName>
    </submittedName>
</protein>
<dbReference type="Gene3D" id="3.90.79.10">
    <property type="entry name" value="Nucleoside Triphosphate Pyrophosphohydrolase"/>
    <property type="match status" value="1"/>
</dbReference>
<sequence length="152" mass="17311">MAYHIRVRAGALIIENNSILLIEFLDENGLHYNLPAGGVEPNETVKEAVCREAKEEASIDVEVGELAFAYEYAPQMNAYKYGETHQVGLMFECELKAGSTPKMPETPDQNQTDVKWIPLDELEHIILYPNIKEHIVHFVHNKKTITFIDENL</sequence>
<keyword evidence="5" id="KW-1185">Reference proteome</keyword>
<dbReference type="PANTHER" id="PTHR43046:SF14">
    <property type="entry name" value="MUTT_NUDIX FAMILY PROTEIN"/>
    <property type="match status" value="1"/>
</dbReference>
<dbReference type="PROSITE" id="PS51462">
    <property type="entry name" value="NUDIX"/>
    <property type="match status" value="1"/>
</dbReference>
<dbReference type="CDD" id="cd18880">
    <property type="entry name" value="NUDIX_ADPRase"/>
    <property type="match status" value="1"/>
</dbReference>